<evidence type="ECO:0000256" key="1">
    <source>
        <dbReference type="ARBA" id="ARBA00022553"/>
    </source>
</evidence>
<sequence>MSEHDRPVVLCVDDEPQVLEALGDMLRRSYRIHTASQGFEGLRVLDEEPVEVIVSDMRMPVLDGARFLGMARDRAPDVTRIVLTGQADAAAAASAVNDGQVFRYLTKPVARDVLLAAIEAGVRRHRERISEHRVLQDTVRGATEVLTEVLGAADPVAQGRAARLTTLVLDAAPSLGLTDTWTLQTAAALSQLGTFALPADTAARLADSRALEPADRDAVVGAVRAAGRMLRRIPRLDAVVAALDPPSGELGPAASLLRGAVALDLLCIGLAPADAVAVLRAEGAIAEPVLDALAAAVGARQESLLLEHGLAEIPAGSTIAQDVRLPDGTLLIARGVRVTPAMTLRLEHLAARHRGLRAYVHAPSQDEDAAA</sequence>
<protein>
    <recommendedName>
        <fullName evidence="3">Response regulatory domain-containing protein</fullName>
    </recommendedName>
</protein>
<evidence type="ECO:0000313" key="4">
    <source>
        <dbReference type="EMBL" id="PTL55375.1"/>
    </source>
</evidence>
<evidence type="ECO:0000313" key="5">
    <source>
        <dbReference type="Proteomes" id="UP000240739"/>
    </source>
</evidence>
<dbReference type="Gene3D" id="3.40.50.2300">
    <property type="match status" value="1"/>
</dbReference>
<accession>A0A2T4UD19</accession>
<proteinExistence type="predicted"/>
<dbReference type="SUPFAM" id="SSF52172">
    <property type="entry name" value="CheY-like"/>
    <property type="match status" value="1"/>
</dbReference>
<dbReference type="PROSITE" id="PS50110">
    <property type="entry name" value="RESPONSE_REGULATORY"/>
    <property type="match status" value="1"/>
</dbReference>
<dbReference type="SMART" id="SM00448">
    <property type="entry name" value="REC"/>
    <property type="match status" value="1"/>
</dbReference>
<dbReference type="GO" id="GO:0000160">
    <property type="term" value="P:phosphorelay signal transduction system"/>
    <property type="evidence" value="ECO:0007669"/>
    <property type="project" value="InterPro"/>
</dbReference>
<dbReference type="PANTHER" id="PTHR44591">
    <property type="entry name" value="STRESS RESPONSE REGULATOR PROTEIN 1"/>
    <property type="match status" value="1"/>
</dbReference>
<comment type="caution">
    <text evidence="4">The sequence shown here is derived from an EMBL/GenBank/DDBJ whole genome shotgun (WGS) entry which is preliminary data.</text>
</comment>
<dbReference type="InterPro" id="IPR011006">
    <property type="entry name" value="CheY-like_superfamily"/>
</dbReference>
<evidence type="ECO:0000256" key="2">
    <source>
        <dbReference type="PROSITE-ProRule" id="PRU00169"/>
    </source>
</evidence>
<dbReference type="CDD" id="cd17569">
    <property type="entry name" value="REC_HupR-like"/>
    <property type="match status" value="1"/>
</dbReference>
<dbReference type="RefSeq" id="WP_107570418.1">
    <property type="nucleotide sequence ID" value="NZ_PYYB01000003.1"/>
</dbReference>
<feature type="modified residue" description="4-aspartylphosphate" evidence="2">
    <location>
        <position position="56"/>
    </location>
</feature>
<dbReference type="Pfam" id="PF00072">
    <property type="entry name" value="Response_reg"/>
    <property type="match status" value="1"/>
</dbReference>
<keyword evidence="5" id="KW-1185">Reference proteome</keyword>
<name>A0A2T4UD19_9ACTN</name>
<dbReference type="AlphaFoldDB" id="A0A2T4UD19"/>
<dbReference type="Proteomes" id="UP000240739">
    <property type="component" value="Unassembled WGS sequence"/>
</dbReference>
<organism evidence="4 5">
    <name type="scientific">Paraconexibacter algicola</name>
    <dbReference type="NCBI Taxonomy" id="2133960"/>
    <lineage>
        <taxon>Bacteria</taxon>
        <taxon>Bacillati</taxon>
        <taxon>Actinomycetota</taxon>
        <taxon>Thermoleophilia</taxon>
        <taxon>Solirubrobacterales</taxon>
        <taxon>Paraconexibacteraceae</taxon>
        <taxon>Paraconexibacter</taxon>
    </lineage>
</organism>
<dbReference type="OrthoDB" id="9802066at2"/>
<evidence type="ECO:0000259" key="3">
    <source>
        <dbReference type="PROSITE" id="PS50110"/>
    </source>
</evidence>
<dbReference type="EMBL" id="PYYB01000003">
    <property type="protein sequence ID" value="PTL55375.1"/>
    <property type="molecule type" value="Genomic_DNA"/>
</dbReference>
<reference evidence="4 5" key="1">
    <citation type="submission" date="2018-03" db="EMBL/GenBank/DDBJ databases">
        <title>Aquarubrobacter algicola gen. nov., sp. nov., a novel actinobacterium isolated from shallow eutrophic lake during the end of cyanobacterial harmful algal blooms.</title>
        <authorList>
            <person name="Chun S.J."/>
        </authorList>
    </citation>
    <scope>NUCLEOTIDE SEQUENCE [LARGE SCALE GENOMIC DNA]</scope>
    <source>
        <strain evidence="4 5">Seoho-28</strain>
    </source>
</reference>
<dbReference type="Pfam" id="PF13487">
    <property type="entry name" value="HD_5"/>
    <property type="match status" value="1"/>
</dbReference>
<keyword evidence="1 2" id="KW-0597">Phosphoprotein</keyword>
<feature type="domain" description="Response regulatory" evidence="3">
    <location>
        <begin position="8"/>
        <end position="122"/>
    </location>
</feature>
<dbReference type="PANTHER" id="PTHR44591:SF19">
    <property type="entry name" value="TWO-COMPONENT RESPONSE REGULATOR-RELATED"/>
    <property type="match status" value="1"/>
</dbReference>
<gene>
    <name evidence="4" type="ORF">C7Y72_17075</name>
</gene>
<dbReference type="InterPro" id="IPR050595">
    <property type="entry name" value="Bact_response_regulator"/>
</dbReference>
<dbReference type="InterPro" id="IPR001789">
    <property type="entry name" value="Sig_transdc_resp-reg_receiver"/>
</dbReference>